<dbReference type="GeneID" id="20354857"/>
<accession>J3PLD4</accession>
<reference evidence="3" key="4">
    <citation type="journal article" date="2015" name="G3 (Bethesda)">
        <title>Genome sequences of three phytopathogenic species of the Magnaporthaceae family of fungi.</title>
        <authorList>
            <person name="Okagaki L.H."/>
            <person name="Nunes C.C."/>
            <person name="Sailsbery J."/>
            <person name="Clay B."/>
            <person name="Brown D."/>
            <person name="John T."/>
            <person name="Oh Y."/>
            <person name="Young N."/>
            <person name="Fitzgerald M."/>
            <person name="Haas B.J."/>
            <person name="Zeng Q."/>
            <person name="Young S."/>
            <person name="Adiconis X."/>
            <person name="Fan L."/>
            <person name="Levin J.Z."/>
            <person name="Mitchell T.K."/>
            <person name="Okubara P.A."/>
            <person name="Farman M.L."/>
            <person name="Kohn L.M."/>
            <person name="Birren B."/>
            <person name="Ma L.-J."/>
            <person name="Dean R.A."/>
        </authorList>
    </citation>
    <scope>NUCLEOTIDE SEQUENCE</scope>
    <source>
        <strain evidence="3">R3-111a-1</strain>
    </source>
</reference>
<dbReference type="RefSeq" id="XP_009230589.1">
    <property type="nucleotide sequence ID" value="XM_009232325.1"/>
</dbReference>
<evidence type="ECO:0000313" key="2">
    <source>
        <dbReference type="EMBL" id="EJT68023.1"/>
    </source>
</evidence>
<proteinExistence type="predicted"/>
<protein>
    <submittedName>
        <fullName evidence="2 3">Uncharacterized protein</fullName>
    </submittedName>
</protein>
<dbReference type="Proteomes" id="UP000006039">
    <property type="component" value="Unassembled WGS sequence"/>
</dbReference>
<feature type="region of interest" description="Disordered" evidence="1">
    <location>
        <begin position="142"/>
        <end position="164"/>
    </location>
</feature>
<gene>
    <name evidence="3" type="primary">20354857</name>
    <name evidence="2" type="ORF">GGTG_14399</name>
</gene>
<evidence type="ECO:0000313" key="3">
    <source>
        <dbReference type="EnsemblFungi" id="EJT68023"/>
    </source>
</evidence>
<reference evidence="2" key="2">
    <citation type="submission" date="2010-07" db="EMBL/GenBank/DDBJ databases">
        <authorList>
            <consortium name="The Broad Institute Genome Sequencing Platform"/>
            <consortium name="Broad Institute Genome Sequencing Center for Infectious Disease"/>
            <person name="Ma L.-J."/>
            <person name="Dead R."/>
            <person name="Young S."/>
            <person name="Zeng Q."/>
            <person name="Koehrsen M."/>
            <person name="Alvarado L."/>
            <person name="Berlin A."/>
            <person name="Chapman S.B."/>
            <person name="Chen Z."/>
            <person name="Freedman E."/>
            <person name="Gellesch M."/>
            <person name="Goldberg J."/>
            <person name="Griggs A."/>
            <person name="Gujja S."/>
            <person name="Heilman E.R."/>
            <person name="Heiman D."/>
            <person name="Hepburn T."/>
            <person name="Howarth C."/>
            <person name="Jen D."/>
            <person name="Larson L."/>
            <person name="Mehta T."/>
            <person name="Neiman D."/>
            <person name="Pearson M."/>
            <person name="Roberts A."/>
            <person name="Saif S."/>
            <person name="Shea T."/>
            <person name="Shenoy N."/>
            <person name="Sisk P."/>
            <person name="Stolte C."/>
            <person name="Sykes S."/>
            <person name="Walk T."/>
            <person name="White J."/>
            <person name="Yandava C."/>
            <person name="Haas B."/>
            <person name="Nusbaum C."/>
            <person name="Birren B."/>
        </authorList>
    </citation>
    <scope>NUCLEOTIDE SEQUENCE</scope>
    <source>
        <strain evidence="2">R3-111a-1</strain>
    </source>
</reference>
<dbReference type="AlphaFoldDB" id="J3PLD4"/>
<reference evidence="3" key="5">
    <citation type="submission" date="2018-04" db="UniProtKB">
        <authorList>
            <consortium name="EnsemblFungi"/>
        </authorList>
    </citation>
    <scope>IDENTIFICATION</scope>
    <source>
        <strain evidence="3">R3-111a-1</strain>
    </source>
</reference>
<dbReference type="VEuPathDB" id="FungiDB:GGTG_14399"/>
<evidence type="ECO:0000256" key="1">
    <source>
        <dbReference type="SAM" id="MobiDB-lite"/>
    </source>
</evidence>
<evidence type="ECO:0000313" key="4">
    <source>
        <dbReference type="Proteomes" id="UP000006039"/>
    </source>
</evidence>
<reference evidence="4" key="1">
    <citation type="submission" date="2010-07" db="EMBL/GenBank/DDBJ databases">
        <title>The genome sequence of Gaeumannomyces graminis var. tritici strain R3-111a-1.</title>
        <authorList>
            <consortium name="The Broad Institute Genome Sequencing Platform"/>
            <person name="Ma L.-J."/>
            <person name="Dead R."/>
            <person name="Young S."/>
            <person name="Zeng Q."/>
            <person name="Koehrsen M."/>
            <person name="Alvarado L."/>
            <person name="Berlin A."/>
            <person name="Chapman S.B."/>
            <person name="Chen Z."/>
            <person name="Freedman E."/>
            <person name="Gellesch M."/>
            <person name="Goldberg J."/>
            <person name="Griggs A."/>
            <person name="Gujja S."/>
            <person name="Heilman E.R."/>
            <person name="Heiman D."/>
            <person name="Hepburn T."/>
            <person name="Howarth C."/>
            <person name="Jen D."/>
            <person name="Larson L."/>
            <person name="Mehta T."/>
            <person name="Neiman D."/>
            <person name="Pearson M."/>
            <person name="Roberts A."/>
            <person name="Saif S."/>
            <person name="Shea T."/>
            <person name="Shenoy N."/>
            <person name="Sisk P."/>
            <person name="Stolte C."/>
            <person name="Sykes S."/>
            <person name="Walk T."/>
            <person name="White J."/>
            <person name="Yandava C."/>
            <person name="Haas B."/>
            <person name="Nusbaum C."/>
            <person name="Birren B."/>
        </authorList>
    </citation>
    <scope>NUCLEOTIDE SEQUENCE [LARGE SCALE GENOMIC DNA]</scope>
    <source>
        <strain evidence="4">R3-111a-1</strain>
    </source>
</reference>
<dbReference type="EnsemblFungi" id="EJT68023">
    <property type="protein sequence ID" value="EJT68023"/>
    <property type="gene ID" value="GGTG_14399"/>
</dbReference>
<name>J3PLD4_GAET3</name>
<dbReference type="HOGENOM" id="CLU_1415255_0_0_1"/>
<sequence>MFCRLCRATVWHKYTSWPPCSSGNFPFSPSPTIFWCTLSPSPFLVFSFCLSLCSLLSLGVSPYKKRHFSANAAAVALLAAVATQVTAAPLGDQQQLQPRFQVIKIGGGFRSVTARPVLQRDGDLRTTFKDIKPLSLRGRDVAGGGEEPALRARRTKSAHELKYGKRVKQSDFRVSRRVSAGGVSADEEQPEI</sequence>
<reference evidence="2" key="3">
    <citation type="submission" date="2010-09" db="EMBL/GenBank/DDBJ databases">
        <title>Annotation of Gaeumannomyces graminis var. tritici R3-111a-1.</title>
        <authorList>
            <consortium name="The Broad Institute Genome Sequencing Platform"/>
            <person name="Ma L.-J."/>
            <person name="Dead R."/>
            <person name="Young S.K."/>
            <person name="Zeng Q."/>
            <person name="Gargeya S."/>
            <person name="Fitzgerald M."/>
            <person name="Haas B."/>
            <person name="Abouelleil A."/>
            <person name="Alvarado L."/>
            <person name="Arachchi H.M."/>
            <person name="Berlin A."/>
            <person name="Brown A."/>
            <person name="Chapman S.B."/>
            <person name="Chen Z."/>
            <person name="Dunbar C."/>
            <person name="Freedman E."/>
            <person name="Gearin G."/>
            <person name="Gellesch M."/>
            <person name="Goldberg J."/>
            <person name="Griggs A."/>
            <person name="Gujja S."/>
            <person name="Heiman D."/>
            <person name="Howarth C."/>
            <person name="Larson L."/>
            <person name="Lui A."/>
            <person name="MacDonald P.J.P."/>
            <person name="Mehta T."/>
            <person name="Montmayeur A."/>
            <person name="Murphy C."/>
            <person name="Neiman D."/>
            <person name="Pearson M."/>
            <person name="Priest M."/>
            <person name="Roberts A."/>
            <person name="Saif S."/>
            <person name="Shea T."/>
            <person name="Shenoy N."/>
            <person name="Sisk P."/>
            <person name="Stolte C."/>
            <person name="Sykes S."/>
            <person name="Yandava C."/>
            <person name="Wortman J."/>
            <person name="Nusbaum C."/>
            <person name="Birren B."/>
        </authorList>
    </citation>
    <scope>NUCLEOTIDE SEQUENCE</scope>
    <source>
        <strain evidence="2">R3-111a-1</strain>
    </source>
</reference>
<dbReference type="EMBL" id="GL385759">
    <property type="protein sequence ID" value="EJT68023.1"/>
    <property type="molecule type" value="Genomic_DNA"/>
</dbReference>
<keyword evidence="4" id="KW-1185">Reference proteome</keyword>
<organism evidence="2">
    <name type="scientific">Gaeumannomyces tritici (strain R3-111a-1)</name>
    <name type="common">Wheat and barley take-all root rot fungus</name>
    <name type="synonym">Gaeumannomyces graminis var. tritici</name>
    <dbReference type="NCBI Taxonomy" id="644352"/>
    <lineage>
        <taxon>Eukaryota</taxon>
        <taxon>Fungi</taxon>
        <taxon>Dikarya</taxon>
        <taxon>Ascomycota</taxon>
        <taxon>Pezizomycotina</taxon>
        <taxon>Sordariomycetes</taxon>
        <taxon>Sordariomycetidae</taxon>
        <taxon>Magnaporthales</taxon>
        <taxon>Magnaporthaceae</taxon>
        <taxon>Gaeumannomyces</taxon>
    </lineage>
</organism>